<proteinExistence type="evidence at transcript level"/>
<comment type="function">
    <text evidence="1">Plant non-specific lipid-transfer proteins transfer phospholipids as well as galactolipids across membranes. May play a role in wax or cutin deposition in the cell walls of expanding epidermal cells and certain secretory tissues.</text>
</comment>
<dbReference type="Gene3D" id="1.10.110.10">
    <property type="entry name" value="Plant lipid-transfer and hydrophobic proteins"/>
    <property type="match status" value="1"/>
</dbReference>
<dbReference type="AlphaFoldDB" id="A9NKX7"/>
<dbReference type="OMA" id="MEMTVMQ"/>
<dbReference type="SUPFAM" id="SSF47699">
    <property type="entry name" value="Bifunctional inhibitor/lipid-transfer protein/seed storage 2S albumin"/>
    <property type="match status" value="1"/>
</dbReference>
<dbReference type="PROSITE" id="PS00597">
    <property type="entry name" value="PLANT_LTP"/>
    <property type="match status" value="1"/>
</dbReference>
<evidence type="ECO:0000259" key="3">
    <source>
        <dbReference type="SMART" id="SM00499"/>
    </source>
</evidence>
<accession>A9NKX7</accession>
<dbReference type="InterPro" id="IPR000528">
    <property type="entry name" value="Plant_nsLTP"/>
</dbReference>
<comment type="similarity">
    <text evidence="1">Belongs to the plant LTP family.</text>
</comment>
<dbReference type="EMBL" id="EF081908">
    <property type="protein sequence ID" value="ABK21288.1"/>
    <property type="molecule type" value="mRNA"/>
</dbReference>
<dbReference type="InterPro" id="IPR036312">
    <property type="entry name" value="Bifun_inhib/LTP/seed_sf"/>
</dbReference>
<sequence length="126" mass="12810">MAGISSKNKAVVLVAAFAIFLLSMEIMVMHAESAVSCGTVISDMTPCVGYLTSGKGKPAPNCCGGVKKLAGLATTTPTRRAVCGCLKQAYSQVPNVNSAAVSGLPGACGVNLPFKISLQTNCNTIN</sequence>
<keyword evidence="1" id="KW-0446">Lipid-binding</keyword>
<feature type="domain" description="Bifunctional inhibitor/plant lipid transfer protein/seed storage helical" evidence="3">
    <location>
        <begin position="37"/>
        <end position="122"/>
    </location>
</feature>
<dbReference type="CDD" id="cd01960">
    <property type="entry name" value="nsLTP1"/>
    <property type="match status" value="1"/>
</dbReference>
<dbReference type="Pfam" id="PF00234">
    <property type="entry name" value="Tryp_alpha_amyl"/>
    <property type="match status" value="1"/>
</dbReference>
<organism evidence="4">
    <name type="scientific">Picea sitchensis</name>
    <name type="common">Sitka spruce</name>
    <name type="synonym">Pinus sitchensis</name>
    <dbReference type="NCBI Taxonomy" id="3332"/>
    <lineage>
        <taxon>Eukaryota</taxon>
        <taxon>Viridiplantae</taxon>
        <taxon>Streptophyta</taxon>
        <taxon>Embryophyta</taxon>
        <taxon>Tracheophyta</taxon>
        <taxon>Spermatophyta</taxon>
        <taxon>Pinopsida</taxon>
        <taxon>Pinidae</taxon>
        <taxon>Conifers I</taxon>
        <taxon>Pinales</taxon>
        <taxon>Pinaceae</taxon>
        <taxon>Picea</taxon>
    </lineage>
</organism>
<dbReference type="PRINTS" id="PR00382">
    <property type="entry name" value="LIPIDTRNSFER"/>
</dbReference>
<dbReference type="SMART" id="SM00499">
    <property type="entry name" value="AAI"/>
    <property type="match status" value="1"/>
</dbReference>
<feature type="signal peptide" evidence="2">
    <location>
        <begin position="1"/>
        <end position="31"/>
    </location>
</feature>
<protein>
    <recommendedName>
        <fullName evidence="1">Non-specific lipid-transfer protein</fullName>
    </recommendedName>
</protein>
<keyword evidence="2" id="KW-0732">Signal</keyword>
<name>A9NKX7_PICSI</name>
<dbReference type="GO" id="GO:0006869">
    <property type="term" value="P:lipid transport"/>
    <property type="evidence" value="ECO:0007669"/>
    <property type="project" value="InterPro"/>
</dbReference>
<evidence type="ECO:0000256" key="1">
    <source>
        <dbReference type="RuleBase" id="RU000628"/>
    </source>
</evidence>
<reference evidence="4" key="1">
    <citation type="journal article" date="2008" name="BMC Genomics">
        <title>A conifer genomics resource of 200,000 spruce (Picea spp.) ESTs and 6,464 high-quality, sequence-finished full-length cDNAs for Sitka spruce (Picea sitchensis).</title>
        <authorList>
            <person name="Ralph S.G."/>
            <person name="Chun H.J."/>
            <person name="Kolosova N."/>
            <person name="Cooper D."/>
            <person name="Oddy C."/>
            <person name="Ritland C.E."/>
            <person name="Kirkpatrick R."/>
            <person name="Moore R."/>
            <person name="Barber S."/>
            <person name="Holt R.A."/>
            <person name="Jones S.J."/>
            <person name="Marra M.A."/>
            <person name="Douglas C.J."/>
            <person name="Ritland K."/>
            <person name="Bohlmann J."/>
        </authorList>
    </citation>
    <scope>NUCLEOTIDE SEQUENCE</scope>
    <source>
        <tissue evidence="4">Green portion of the leader tissue</tissue>
    </source>
</reference>
<keyword evidence="1" id="KW-0813">Transport</keyword>
<feature type="chain" id="PRO_5002741815" description="Non-specific lipid-transfer protein" evidence="2">
    <location>
        <begin position="32"/>
        <end position="126"/>
    </location>
</feature>
<evidence type="ECO:0000313" key="4">
    <source>
        <dbReference type="EMBL" id="ABK21288.1"/>
    </source>
</evidence>
<dbReference type="InterPro" id="IPR016140">
    <property type="entry name" value="Bifunc_inhib/LTP/seed_store"/>
</dbReference>
<dbReference type="GO" id="GO:0008289">
    <property type="term" value="F:lipid binding"/>
    <property type="evidence" value="ECO:0007669"/>
    <property type="project" value="UniProtKB-KW"/>
</dbReference>
<dbReference type="PANTHER" id="PTHR33076">
    <property type="entry name" value="NON-SPECIFIC LIPID-TRANSFER PROTEIN 2-RELATED"/>
    <property type="match status" value="1"/>
</dbReference>
<evidence type="ECO:0000256" key="2">
    <source>
        <dbReference type="SAM" id="SignalP"/>
    </source>
</evidence>